<dbReference type="Gene3D" id="3.40.50.300">
    <property type="entry name" value="P-loop containing nucleotide triphosphate hydrolases"/>
    <property type="match status" value="1"/>
</dbReference>
<feature type="domain" description="AAA" evidence="1">
    <location>
        <begin position="1"/>
        <end position="176"/>
    </location>
</feature>
<evidence type="ECO:0000259" key="1">
    <source>
        <dbReference type="Pfam" id="PF13614"/>
    </source>
</evidence>
<keyword evidence="3" id="KW-1185">Reference proteome</keyword>
<dbReference type="CDD" id="cd02042">
    <property type="entry name" value="ParAB_family"/>
    <property type="match status" value="1"/>
</dbReference>
<dbReference type="FunFam" id="3.40.50.300:FF:000285">
    <property type="entry name" value="Sporulation initiation inhibitor Soj"/>
    <property type="match status" value="1"/>
</dbReference>
<dbReference type="Pfam" id="PF13614">
    <property type="entry name" value="AAA_31"/>
    <property type="match status" value="1"/>
</dbReference>
<dbReference type="AlphaFoldDB" id="A0A953N8L0"/>
<dbReference type="InterPro" id="IPR025669">
    <property type="entry name" value="AAA_dom"/>
</dbReference>
<dbReference type="PANTHER" id="PTHR13696">
    <property type="entry name" value="P-LOOP CONTAINING NUCLEOSIDE TRIPHOSPHATE HYDROLASE"/>
    <property type="match status" value="1"/>
</dbReference>
<name>A0A953N8L0_9BURK</name>
<dbReference type="Proteomes" id="UP000739565">
    <property type="component" value="Unassembled WGS sequence"/>
</dbReference>
<dbReference type="InterPro" id="IPR027417">
    <property type="entry name" value="P-loop_NTPase"/>
</dbReference>
<sequence length="250" mass="26560">MRTIAVANQKGGCAKTTTVVNLAAALAETGQRVLVIDLDPQANASQWLAAGEHADGAFKLLTEAGAVEKLISASATPNIGVIIASQDLANVEKALAGKLAIDSILKRRLAKLDASKWDYILIDTPPTLGVVTLNALVAAKELLIPVTTHVLTLSGVAQLMSLVDEIKEVLNPDLEILGFVASRVDARTRHSKDVLELLTERFGAQVLQTLIRENVRLAEAPSYGMPVLEYDASCAASADYRALATEVAQR</sequence>
<evidence type="ECO:0000313" key="3">
    <source>
        <dbReference type="Proteomes" id="UP000739565"/>
    </source>
</evidence>
<protein>
    <submittedName>
        <fullName evidence="2">ParA family protein</fullName>
    </submittedName>
</protein>
<reference evidence="2" key="1">
    <citation type="submission" date="2021-07" db="EMBL/GenBank/DDBJ databases">
        <title>New genus and species of the family Alcaligenaceae.</title>
        <authorList>
            <person name="Hahn M.W."/>
        </authorList>
    </citation>
    <scope>NUCLEOTIDE SEQUENCE</scope>
    <source>
        <strain evidence="2">LF4-65</strain>
    </source>
</reference>
<comment type="caution">
    <text evidence="2">The sequence shown here is derived from an EMBL/GenBank/DDBJ whole genome shotgun (WGS) entry which is preliminary data.</text>
</comment>
<dbReference type="SUPFAM" id="SSF52540">
    <property type="entry name" value="P-loop containing nucleoside triphosphate hydrolases"/>
    <property type="match status" value="1"/>
</dbReference>
<dbReference type="RefSeq" id="WP_259661239.1">
    <property type="nucleotide sequence ID" value="NZ_JAHXRI010000007.1"/>
</dbReference>
<organism evidence="2 3">
    <name type="scientific">Zwartia hollandica</name>
    <dbReference type="NCBI Taxonomy" id="324606"/>
    <lineage>
        <taxon>Bacteria</taxon>
        <taxon>Pseudomonadati</taxon>
        <taxon>Pseudomonadota</taxon>
        <taxon>Betaproteobacteria</taxon>
        <taxon>Burkholderiales</taxon>
        <taxon>Alcaligenaceae</taxon>
        <taxon>Zwartia</taxon>
    </lineage>
</organism>
<evidence type="ECO:0000313" key="2">
    <source>
        <dbReference type="EMBL" id="MBZ1350831.1"/>
    </source>
</evidence>
<dbReference type="EMBL" id="JAHXRI010000007">
    <property type="protein sequence ID" value="MBZ1350831.1"/>
    <property type="molecule type" value="Genomic_DNA"/>
</dbReference>
<proteinExistence type="predicted"/>
<dbReference type="PIRSF" id="PIRSF009320">
    <property type="entry name" value="Nuc_binding_HP_1000"/>
    <property type="match status" value="1"/>
</dbReference>
<accession>A0A953N8L0</accession>
<dbReference type="InterPro" id="IPR050678">
    <property type="entry name" value="DNA_Partitioning_ATPase"/>
</dbReference>
<gene>
    <name evidence="2" type="ORF">KZZ10_09250</name>
</gene>
<dbReference type="PANTHER" id="PTHR13696:SF99">
    <property type="entry name" value="COBYRINIC ACID AC-DIAMIDE SYNTHASE"/>
    <property type="match status" value="1"/>
</dbReference>